<accession>A0A8S5U5X0</accession>
<protein>
    <submittedName>
        <fullName evidence="1">Uncharacterized protein</fullName>
    </submittedName>
</protein>
<organism evidence="1">
    <name type="scientific">Siphoviridae sp. cteLh2</name>
    <dbReference type="NCBI Taxonomy" id="2825590"/>
    <lineage>
        <taxon>Viruses</taxon>
        <taxon>Duplodnaviria</taxon>
        <taxon>Heunggongvirae</taxon>
        <taxon>Uroviricota</taxon>
        <taxon>Caudoviricetes</taxon>
    </lineage>
</organism>
<name>A0A8S5U5X0_9CAUD</name>
<proteinExistence type="predicted"/>
<evidence type="ECO:0000313" key="1">
    <source>
        <dbReference type="EMBL" id="DAF89813.1"/>
    </source>
</evidence>
<dbReference type="EMBL" id="BK016017">
    <property type="protein sequence ID" value="DAF89813.1"/>
    <property type="molecule type" value="Genomic_DNA"/>
</dbReference>
<reference evidence="1" key="1">
    <citation type="journal article" date="2021" name="Proc. Natl. Acad. Sci. U.S.A.">
        <title>A Catalog of Tens of Thousands of Viruses from Human Metagenomes Reveals Hidden Associations with Chronic Diseases.</title>
        <authorList>
            <person name="Tisza M.J."/>
            <person name="Buck C.B."/>
        </authorList>
    </citation>
    <scope>NUCLEOTIDE SEQUENCE</scope>
    <source>
        <strain evidence="1">CteLh2</strain>
    </source>
</reference>
<sequence>MGYCIDVNRGTFSFDVSKSNDVLQSIKDGIKNAKITEERWISFDVLLNSETIEEAFKELRFELCIDNDKYKIDYFSGEKFAGYEEQLFKCIAPYVNDGYLEYLGEDGDKWRYVFKNGECKEVYPKIIWE</sequence>